<dbReference type="EMBL" id="AP014608">
    <property type="protein sequence ID" value="BBA17081.1"/>
    <property type="molecule type" value="Genomic_DNA"/>
</dbReference>
<evidence type="ECO:0000256" key="3">
    <source>
        <dbReference type="ARBA" id="ARBA00022603"/>
    </source>
</evidence>
<comment type="pathway">
    <text evidence="6">Pyrimidine metabolism; dTTP biosynthesis.</text>
</comment>
<dbReference type="PANTHER" id="PTHR11548:SF9">
    <property type="entry name" value="THYMIDYLATE SYNTHASE"/>
    <property type="match status" value="1"/>
</dbReference>
<accession>A0A224AIV8</accession>
<dbReference type="InterPro" id="IPR023451">
    <property type="entry name" value="Thymidate_synth/dCMP_Mease_dom"/>
</dbReference>
<dbReference type="NCBIfam" id="TIGR03284">
    <property type="entry name" value="thym_sym"/>
    <property type="match status" value="2"/>
</dbReference>
<dbReference type="Proteomes" id="UP000263619">
    <property type="component" value="Chromosome"/>
</dbReference>
<evidence type="ECO:0000256" key="4">
    <source>
        <dbReference type="ARBA" id="ARBA00022679"/>
    </source>
</evidence>
<dbReference type="PROSITE" id="PS00091">
    <property type="entry name" value="THYMIDYLATE_SYNTHASE"/>
    <property type="match status" value="1"/>
</dbReference>
<protein>
    <recommendedName>
        <fullName evidence="1 6">Thymidylate synthase</fullName>
        <shortName evidence="6">TS</shortName>
        <shortName evidence="6">TSase</shortName>
        <ecNumber evidence="1 6">2.1.1.45</ecNumber>
    </recommendedName>
</protein>
<evidence type="ECO:0000256" key="7">
    <source>
        <dbReference type="PROSITE-ProRule" id="PRU10016"/>
    </source>
</evidence>
<feature type="binding site" description="in other chain" evidence="6">
    <location>
        <begin position="166"/>
        <end position="169"/>
    </location>
    <ligand>
        <name>dUMP</name>
        <dbReference type="ChEBI" id="CHEBI:246422"/>
        <note>ligand shared between dimeric partners</note>
    </ligand>
</feature>
<dbReference type="OrthoDB" id="9774633at2"/>
<feature type="binding site" evidence="6">
    <location>
        <begin position="126"/>
        <end position="127"/>
    </location>
    <ligand>
        <name>dUMP</name>
        <dbReference type="ChEBI" id="CHEBI:246422"/>
        <note>ligand shared between dimeric partners</note>
    </ligand>
</feature>
<comment type="similarity">
    <text evidence="6">Belongs to the thymidylate synthase family. Bacterial-type ThyA subfamily.</text>
</comment>
<dbReference type="InterPro" id="IPR000398">
    <property type="entry name" value="Thymidylate_synthase"/>
</dbReference>
<proteinExistence type="inferred from homology"/>
<name>A0A224AIV8_9FLAO</name>
<dbReference type="UniPathway" id="UPA00575"/>
<dbReference type="NCBIfam" id="NF002497">
    <property type="entry name" value="PRK01827.1-3"/>
    <property type="match status" value="1"/>
</dbReference>
<evidence type="ECO:0000256" key="5">
    <source>
        <dbReference type="ARBA" id="ARBA00022727"/>
    </source>
</evidence>
<evidence type="ECO:0000256" key="1">
    <source>
        <dbReference type="ARBA" id="ARBA00011947"/>
    </source>
</evidence>
<comment type="catalytic activity">
    <reaction evidence="6">
        <text>dUMP + (6R)-5,10-methylene-5,6,7,8-tetrahydrofolate = 7,8-dihydrofolate + dTMP</text>
        <dbReference type="Rhea" id="RHEA:12104"/>
        <dbReference type="ChEBI" id="CHEBI:15636"/>
        <dbReference type="ChEBI" id="CHEBI:57451"/>
        <dbReference type="ChEBI" id="CHEBI:63528"/>
        <dbReference type="ChEBI" id="CHEBI:246422"/>
        <dbReference type="EC" id="2.1.1.45"/>
    </reaction>
</comment>
<dbReference type="InterPro" id="IPR045097">
    <property type="entry name" value="Thymidate_synth/dCMP_Mease"/>
</dbReference>
<evidence type="ECO:0000259" key="9">
    <source>
        <dbReference type="Pfam" id="PF00303"/>
    </source>
</evidence>
<comment type="subcellular location">
    <subcellularLocation>
        <location evidence="6">Cytoplasm</location>
    </subcellularLocation>
</comment>
<dbReference type="PRINTS" id="PR00108">
    <property type="entry name" value="THYMDSNTHASE"/>
</dbReference>
<dbReference type="HAMAP" id="MF_00008">
    <property type="entry name" value="Thymidy_synth_bact"/>
    <property type="match status" value="1"/>
</dbReference>
<dbReference type="EC" id="2.1.1.45" evidence="1 6"/>
<keyword evidence="8" id="KW-0472">Membrane</keyword>
<dbReference type="CDD" id="cd00351">
    <property type="entry name" value="TS_Pyrimidine_HMase"/>
    <property type="match status" value="1"/>
</dbReference>
<feature type="binding site" description="in other chain" evidence="6">
    <location>
        <begin position="207"/>
        <end position="209"/>
    </location>
    <ligand>
        <name>dUMP</name>
        <dbReference type="ChEBI" id="CHEBI:246422"/>
        <note>ligand shared between dimeric partners</note>
    </ligand>
</feature>
<dbReference type="SUPFAM" id="SSF55831">
    <property type="entry name" value="Thymidylate synthase/dCMP hydroxymethylase"/>
    <property type="match status" value="1"/>
</dbReference>
<keyword evidence="8" id="KW-0812">Transmembrane</keyword>
<dbReference type="RefSeq" id="WP_145980451.1">
    <property type="nucleotide sequence ID" value="NZ_AP014608.1"/>
</dbReference>
<feature type="binding site" evidence="6">
    <location>
        <position position="263"/>
    </location>
    <ligand>
        <name>(6R)-5,10-methylene-5,6,7,8-tetrahydrofolate</name>
        <dbReference type="ChEBI" id="CHEBI:15636"/>
    </ligand>
</feature>
<evidence type="ECO:0000313" key="11">
    <source>
        <dbReference type="Proteomes" id="UP000263619"/>
    </source>
</evidence>
<keyword evidence="5 6" id="KW-0545">Nucleotide biosynthesis</keyword>
<feature type="transmembrane region" description="Helical" evidence="8">
    <location>
        <begin position="128"/>
        <end position="150"/>
    </location>
</feature>
<sequence>MKQYLNLLKNVLKKGIKRKDRTGVGTVSLFGYQMRFDLEKGFPVLTTKKLNIQSIIYELLWFLKGDTNIQFLRKNKVYIWNKWADDNGELGPIYGFQWRKWPTYDGNFIDQIKNIIKEIKFNPNSRRLIVSSWNVGMIQNMALPPCHLLFQFYVHKKKLSLLLYQRSADIFIGLPFNIASYALLLTMLARVLNLKEKEFIHTIGDAHIYNNHIQQVRLQMKRKPRPLPKMILNPYVKNIFQFRFEDFKLKNYNPFPHIKGDVAV</sequence>
<gene>
    <name evidence="6 10" type="primary">thyA</name>
    <name evidence="10" type="ORF">STAT_145</name>
</gene>
<evidence type="ECO:0000256" key="8">
    <source>
        <dbReference type="SAM" id="Phobius"/>
    </source>
</evidence>
<evidence type="ECO:0000313" key="10">
    <source>
        <dbReference type="EMBL" id="BBA17081.1"/>
    </source>
</evidence>
<dbReference type="GO" id="GO:0032259">
    <property type="term" value="P:methylation"/>
    <property type="evidence" value="ECO:0007669"/>
    <property type="project" value="UniProtKB-KW"/>
</dbReference>
<keyword evidence="2 6" id="KW-0963">Cytoplasm</keyword>
<feature type="domain" description="Thymidylate synthase/dCMP hydroxymethylase" evidence="9">
    <location>
        <begin position="2"/>
        <end position="264"/>
    </location>
</feature>
<feature type="transmembrane region" description="Helical" evidence="8">
    <location>
        <begin position="170"/>
        <end position="192"/>
    </location>
</feature>
<dbReference type="PANTHER" id="PTHR11548">
    <property type="entry name" value="THYMIDYLATE SYNTHASE 1"/>
    <property type="match status" value="1"/>
</dbReference>
<feature type="active site" evidence="7">
    <location>
        <position position="146"/>
    </location>
</feature>
<dbReference type="AlphaFoldDB" id="A0A224AIV8"/>
<evidence type="ECO:0000256" key="6">
    <source>
        <dbReference type="HAMAP-Rule" id="MF_00008"/>
    </source>
</evidence>
<reference evidence="10 11" key="1">
    <citation type="submission" date="2014-06" db="EMBL/GenBank/DDBJ databases">
        <title>Genome sequence of the intracellular symbiont Blattabacterium cuenoti, strain STAT from the wood feeding cockroach Salganea taiwanensis taiwanensis.</title>
        <authorList>
            <person name="Kinjo Y."/>
            <person name="Ohkuma M."/>
            <person name="Tokuda G."/>
        </authorList>
    </citation>
    <scope>NUCLEOTIDE SEQUENCE [LARGE SCALE GENOMIC DNA]</scope>
    <source>
        <strain evidence="10 11">STAT</strain>
    </source>
</reference>
<dbReference type="FunFam" id="3.30.572.10:FF:000013">
    <property type="entry name" value="Thymidylate synthase"/>
    <property type="match status" value="1"/>
</dbReference>
<feature type="active site" description="Nucleophile" evidence="6">
    <location>
        <position position="146"/>
    </location>
</feature>
<dbReference type="NCBIfam" id="NF002499">
    <property type="entry name" value="PRK01827.1-5"/>
    <property type="match status" value="1"/>
</dbReference>
<feature type="binding site" description="in other chain" evidence="6">
    <location>
        <position position="21"/>
    </location>
    <ligand>
        <name>dUMP</name>
        <dbReference type="ChEBI" id="CHEBI:246422"/>
        <note>ligand shared between dimeric partners</note>
    </ligand>
</feature>
<feature type="binding site" evidence="6">
    <location>
        <position position="169"/>
    </location>
    <ligand>
        <name>(6R)-5,10-methylene-5,6,7,8-tetrahydrofolate</name>
        <dbReference type="ChEBI" id="CHEBI:15636"/>
    </ligand>
</feature>
<dbReference type="GO" id="GO:0006235">
    <property type="term" value="P:dTTP biosynthetic process"/>
    <property type="evidence" value="ECO:0007669"/>
    <property type="project" value="UniProtKB-UniRule"/>
</dbReference>
<feature type="binding site" description="in other chain" evidence="6">
    <location>
        <position position="177"/>
    </location>
    <ligand>
        <name>dUMP</name>
        <dbReference type="ChEBI" id="CHEBI:246422"/>
        <note>ligand shared between dimeric partners</note>
    </ligand>
</feature>
<dbReference type="GO" id="GO:0005829">
    <property type="term" value="C:cytosol"/>
    <property type="evidence" value="ECO:0007669"/>
    <property type="project" value="TreeGrafter"/>
</dbReference>
<comment type="subunit">
    <text evidence="6">Homodimer.</text>
</comment>
<comment type="function">
    <text evidence="6">Catalyzes the reductive methylation of 2'-deoxyuridine-5'-monophosphate (dUMP) to 2'-deoxythymidine-5'-monophosphate (dTMP) while utilizing 5,10-methylenetetrahydrofolate (mTHF) as the methyl donor and reductant in the reaction, yielding dihydrofolate (DHF) as a by-product. This enzymatic reaction provides an intracellular de novo source of dTMP, an essential precursor for DNA biosynthesis.</text>
</comment>
<keyword evidence="4 6" id="KW-0808">Transferase</keyword>
<dbReference type="Pfam" id="PF00303">
    <property type="entry name" value="Thymidylat_synt"/>
    <property type="match status" value="1"/>
</dbReference>
<dbReference type="GO" id="GO:0006231">
    <property type="term" value="P:dTMP biosynthetic process"/>
    <property type="evidence" value="ECO:0007669"/>
    <property type="project" value="UniProtKB-UniRule"/>
</dbReference>
<keyword evidence="8" id="KW-1133">Transmembrane helix</keyword>
<evidence type="ECO:0000256" key="2">
    <source>
        <dbReference type="ARBA" id="ARBA00022490"/>
    </source>
</evidence>
<dbReference type="Gene3D" id="3.30.572.10">
    <property type="entry name" value="Thymidylate synthase/dCMP hydroxymethylase domain"/>
    <property type="match status" value="1"/>
</dbReference>
<feature type="binding site" evidence="6">
    <location>
        <position position="51"/>
    </location>
    <ligand>
        <name>(6R)-5,10-methylene-5,6,7,8-tetrahydrofolate</name>
        <dbReference type="ChEBI" id="CHEBI:15636"/>
    </ligand>
</feature>
<dbReference type="InterPro" id="IPR036926">
    <property type="entry name" value="Thymidate_synth/dCMP_Mease_sf"/>
</dbReference>
<keyword evidence="11" id="KW-1185">Reference proteome</keyword>
<organism evidence="10 11">
    <name type="scientific">Blattabacterium cuenoti STAT</name>
    <dbReference type="NCBI Taxonomy" id="1457030"/>
    <lineage>
        <taxon>Bacteria</taxon>
        <taxon>Pseudomonadati</taxon>
        <taxon>Bacteroidota</taxon>
        <taxon>Flavobacteriia</taxon>
        <taxon>Flavobacteriales</taxon>
        <taxon>Blattabacteriaceae</taxon>
        <taxon>Blattabacterium</taxon>
    </lineage>
</organism>
<keyword evidence="3 6" id="KW-0489">Methyltransferase</keyword>
<dbReference type="GO" id="GO:0004799">
    <property type="term" value="F:thymidylate synthase activity"/>
    <property type="evidence" value="ECO:0007669"/>
    <property type="project" value="UniProtKB-UniRule"/>
</dbReference>
<dbReference type="InterPro" id="IPR020940">
    <property type="entry name" value="Thymidylate_synthase_AS"/>
</dbReference>